<evidence type="ECO:0000259" key="6">
    <source>
        <dbReference type="Pfam" id="PF08028"/>
    </source>
</evidence>
<name>A0ABV6AC61_9HYPH</name>
<feature type="domain" description="Acyl-CoA dehydrogenase C-terminal" evidence="6">
    <location>
        <begin position="247"/>
        <end position="364"/>
    </location>
</feature>
<feature type="region of interest" description="Disordered" evidence="3">
    <location>
        <begin position="380"/>
        <end position="428"/>
    </location>
</feature>
<dbReference type="SUPFAM" id="SSF47203">
    <property type="entry name" value="Acyl-CoA dehydrogenase C-terminal domain-like"/>
    <property type="match status" value="1"/>
</dbReference>
<dbReference type="GO" id="GO:0016491">
    <property type="term" value="F:oxidoreductase activity"/>
    <property type="evidence" value="ECO:0007669"/>
    <property type="project" value="UniProtKB-KW"/>
</dbReference>
<dbReference type="CDD" id="cd00567">
    <property type="entry name" value="ACAD"/>
    <property type="match status" value="1"/>
</dbReference>
<dbReference type="InterPro" id="IPR037069">
    <property type="entry name" value="AcylCoA_DH/ox_N_sf"/>
</dbReference>
<dbReference type="Proteomes" id="UP001589692">
    <property type="component" value="Unassembled WGS sequence"/>
</dbReference>
<dbReference type="PANTHER" id="PTHR43884:SF25">
    <property type="entry name" value="ACYL-COA DEHYDROGENASE YDBM-RELATED"/>
    <property type="match status" value="1"/>
</dbReference>
<dbReference type="EMBL" id="JBHMAA010000007">
    <property type="protein sequence ID" value="MFB9948212.1"/>
    <property type="molecule type" value="Genomic_DNA"/>
</dbReference>
<sequence length="428" mass="45516">MPERRSRAGLHVAGIDLAGVVEKLAAAAPVADAAGAFPREGIKAVHDAGLLELTVATRYGGRDIALGELARIIAALGRGDPSVALISLMTLFTHRHQAQRGIWPEELYRRLLAQSREAPLLLNAARVEPELGSPARGGLPKTRARRTAGGWSISGTKRFVTGSEGLSYFLVWASTDETPQRVGTFVVPAGAPGIRIIENWKSLGMRATVSHDVEFDEVEVGSDDVIALTGADIAEQDNRAHAQSTLVLTAIYLGVAEAAQEAFLAFAESRVPANLGFPISRTERFITLAGEIDLLVGGARQLILDAVDHAAEEPEKLLRARLLAGRQLRQAVQVAVTALGNPGLSGNGSLERHFRDIQSVLVHAPQEDTVISLLGRAAFSGRSGTPAKAEESGRARLAAVPDENARADRQQSSPPPRQGATRTIRISS</sequence>
<evidence type="ECO:0000313" key="8">
    <source>
        <dbReference type="Proteomes" id="UP001589692"/>
    </source>
</evidence>
<dbReference type="InterPro" id="IPR036250">
    <property type="entry name" value="AcylCo_DH-like_C"/>
</dbReference>
<evidence type="ECO:0000259" key="4">
    <source>
        <dbReference type="Pfam" id="PF02770"/>
    </source>
</evidence>
<gene>
    <name evidence="7" type="ORF">ACFFP0_05095</name>
</gene>
<dbReference type="Pfam" id="PF08028">
    <property type="entry name" value="Acyl-CoA_dh_2"/>
    <property type="match status" value="1"/>
</dbReference>
<dbReference type="InterPro" id="IPR046373">
    <property type="entry name" value="Acyl-CoA_Oxase/DH_mid-dom_sf"/>
</dbReference>
<proteinExistence type="predicted"/>
<dbReference type="Pfam" id="PF02771">
    <property type="entry name" value="Acyl-CoA_dh_N"/>
    <property type="match status" value="1"/>
</dbReference>
<dbReference type="SUPFAM" id="SSF56645">
    <property type="entry name" value="Acyl-CoA dehydrogenase NM domain-like"/>
    <property type="match status" value="1"/>
</dbReference>
<reference evidence="7 8" key="1">
    <citation type="submission" date="2024-09" db="EMBL/GenBank/DDBJ databases">
        <authorList>
            <person name="Sun Q."/>
            <person name="Mori K."/>
        </authorList>
    </citation>
    <scope>NUCLEOTIDE SEQUENCE [LARGE SCALE GENOMIC DNA]</scope>
    <source>
        <strain evidence="7 8">TBRC 4938</strain>
    </source>
</reference>
<dbReference type="InterPro" id="IPR013107">
    <property type="entry name" value="Acyl-CoA_DH_C"/>
</dbReference>
<dbReference type="Gene3D" id="2.40.110.10">
    <property type="entry name" value="Butyryl-CoA Dehydrogenase, subunit A, domain 2"/>
    <property type="match status" value="1"/>
</dbReference>
<feature type="domain" description="Acyl-CoA dehydrogenase/oxidase N-terminal" evidence="5">
    <location>
        <begin position="22"/>
        <end position="87"/>
    </location>
</feature>
<accession>A0ABV6AC61</accession>
<dbReference type="InterPro" id="IPR006091">
    <property type="entry name" value="Acyl-CoA_Oxase/DH_mid-dom"/>
</dbReference>
<dbReference type="PIRSF" id="PIRSF016578">
    <property type="entry name" value="HsaA"/>
    <property type="match status" value="1"/>
</dbReference>
<evidence type="ECO:0000256" key="1">
    <source>
        <dbReference type="ARBA" id="ARBA00022630"/>
    </source>
</evidence>
<dbReference type="InterPro" id="IPR013786">
    <property type="entry name" value="AcylCoA_DH/ox_N"/>
</dbReference>
<dbReference type="RefSeq" id="WP_377257230.1">
    <property type="nucleotide sequence ID" value="NZ_JBHMAA010000007.1"/>
</dbReference>
<evidence type="ECO:0000259" key="5">
    <source>
        <dbReference type="Pfam" id="PF02771"/>
    </source>
</evidence>
<evidence type="ECO:0000256" key="2">
    <source>
        <dbReference type="ARBA" id="ARBA00023002"/>
    </source>
</evidence>
<evidence type="ECO:0000256" key="3">
    <source>
        <dbReference type="SAM" id="MobiDB-lite"/>
    </source>
</evidence>
<dbReference type="EC" id="1.-.-.-" evidence="7"/>
<organism evidence="7 8">
    <name type="scientific">Rhizobium puerariae</name>
    <dbReference type="NCBI Taxonomy" id="1585791"/>
    <lineage>
        <taxon>Bacteria</taxon>
        <taxon>Pseudomonadati</taxon>
        <taxon>Pseudomonadota</taxon>
        <taxon>Alphaproteobacteria</taxon>
        <taxon>Hyphomicrobiales</taxon>
        <taxon>Rhizobiaceae</taxon>
        <taxon>Rhizobium/Agrobacterium group</taxon>
        <taxon>Rhizobium</taxon>
    </lineage>
</organism>
<dbReference type="Gene3D" id="1.10.540.10">
    <property type="entry name" value="Acyl-CoA dehydrogenase/oxidase, N-terminal domain"/>
    <property type="match status" value="1"/>
</dbReference>
<feature type="domain" description="Acyl-CoA oxidase/dehydrogenase middle" evidence="4">
    <location>
        <begin position="128"/>
        <end position="218"/>
    </location>
</feature>
<keyword evidence="2 7" id="KW-0560">Oxidoreductase</keyword>
<dbReference type="PANTHER" id="PTHR43884">
    <property type="entry name" value="ACYL-COA DEHYDROGENASE"/>
    <property type="match status" value="1"/>
</dbReference>
<keyword evidence="1" id="KW-0285">Flavoprotein</keyword>
<dbReference type="Pfam" id="PF02770">
    <property type="entry name" value="Acyl-CoA_dh_M"/>
    <property type="match status" value="1"/>
</dbReference>
<evidence type="ECO:0000313" key="7">
    <source>
        <dbReference type="EMBL" id="MFB9948212.1"/>
    </source>
</evidence>
<protein>
    <submittedName>
        <fullName evidence="7">Acyl-CoA dehydrogenase family protein</fullName>
        <ecNumber evidence="7">1.-.-.-</ecNumber>
    </submittedName>
</protein>
<comment type="caution">
    <text evidence="7">The sequence shown here is derived from an EMBL/GenBank/DDBJ whole genome shotgun (WGS) entry which is preliminary data.</text>
</comment>
<dbReference type="Gene3D" id="1.20.140.10">
    <property type="entry name" value="Butyryl-CoA Dehydrogenase, subunit A, domain 3"/>
    <property type="match status" value="1"/>
</dbReference>
<dbReference type="InterPro" id="IPR009100">
    <property type="entry name" value="AcylCoA_DH/oxidase_NM_dom_sf"/>
</dbReference>
<keyword evidence="8" id="KW-1185">Reference proteome</keyword>